<dbReference type="InterPro" id="IPR050545">
    <property type="entry name" value="Mycobact_MmpL"/>
</dbReference>
<dbReference type="InterPro" id="IPR000731">
    <property type="entry name" value="SSD"/>
</dbReference>
<keyword evidence="5 6" id="KW-0472">Membrane</keyword>
<evidence type="ECO:0000256" key="1">
    <source>
        <dbReference type="ARBA" id="ARBA00004651"/>
    </source>
</evidence>
<evidence type="ECO:0000313" key="9">
    <source>
        <dbReference type="Proteomes" id="UP000183155"/>
    </source>
</evidence>
<feature type="transmembrane region" description="Helical" evidence="6">
    <location>
        <begin position="651"/>
        <end position="673"/>
    </location>
</feature>
<evidence type="ECO:0000256" key="3">
    <source>
        <dbReference type="ARBA" id="ARBA00022692"/>
    </source>
</evidence>
<dbReference type="EMBL" id="FNRS01000001">
    <property type="protein sequence ID" value="SEC15423.1"/>
    <property type="molecule type" value="Genomic_DNA"/>
</dbReference>
<feature type="transmembrane region" description="Helical" evidence="6">
    <location>
        <begin position="409"/>
        <end position="435"/>
    </location>
</feature>
<proteinExistence type="predicted"/>
<evidence type="ECO:0000313" key="8">
    <source>
        <dbReference type="EMBL" id="SEC15423.1"/>
    </source>
</evidence>
<feature type="transmembrane region" description="Helical" evidence="6">
    <location>
        <begin position="626"/>
        <end position="644"/>
    </location>
</feature>
<feature type="transmembrane region" description="Helical" evidence="6">
    <location>
        <begin position="679"/>
        <end position="698"/>
    </location>
</feature>
<evidence type="ECO:0000256" key="5">
    <source>
        <dbReference type="ARBA" id="ARBA00023136"/>
    </source>
</evidence>
<evidence type="ECO:0000256" key="6">
    <source>
        <dbReference type="SAM" id="Phobius"/>
    </source>
</evidence>
<feature type="transmembrane region" description="Helical" evidence="6">
    <location>
        <begin position="334"/>
        <end position="357"/>
    </location>
</feature>
<keyword evidence="2" id="KW-1003">Cell membrane</keyword>
<comment type="subcellular location">
    <subcellularLocation>
        <location evidence="1">Cell membrane</location>
        <topology evidence="1">Multi-pass membrane protein</topology>
    </subcellularLocation>
</comment>
<evidence type="ECO:0000256" key="2">
    <source>
        <dbReference type="ARBA" id="ARBA00022475"/>
    </source>
</evidence>
<feature type="transmembrane region" description="Helical" evidence="6">
    <location>
        <begin position="754"/>
        <end position="777"/>
    </location>
</feature>
<feature type="transmembrane region" description="Helical" evidence="6">
    <location>
        <begin position="263"/>
        <end position="286"/>
    </location>
</feature>
<evidence type="ECO:0000256" key="4">
    <source>
        <dbReference type="ARBA" id="ARBA00022989"/>
    </source>
</evidence>
<evidence type="ECO:0000259" key="7">
    <source>
        <dbReference type="PROSITE" id="PS50156"/>
    </source>
</evidence>
<feature type="transmembrane region" description="Helical" evidence="6">
    <location>
        <begin position="237"/>
        <end position="256"/>
    </location>
</feature>
<dbReference type="SUPFAM" id="SSF82866">
    <property type="entry name" value="Multidrug efflux transporter AcrB transmembrane domain"/>
    <property type="match status" value="2"/>
</dbReference>
<dbReference type="Pfam" id="PF03176">
    <property type="entry name" value="MMPL"/>
    <property type="match status" value="2"/>
</dbReference>
<keyword evidence="3 6" id="KW-0812">Transmembrane</keyword>
<dbReference type="Proteomes" id="UP000183155">
    <property type="component" value="Unassembled WGS sequence"/>
</dbReference>
<reference evidence="8 9" key="1">
    <citation type="submission" date="2016-10" db="EMBL/GenBank/DDBJ databases">
        <authorList>
            <person name="Varghese N."/>
            <person name="Submissions S."/>
        </authorList>
    </citation>
    <scope>NUCLEOTIDE SEQUENCE [LARGE SCALE GENOMIC DNA]</scope>
    <source>
        <strain evidence="8 9">BS3652</strain>
    </source>
</reference>
<dbReference type="Gene3D" id="1.20.1640.10">
    <property type="entry name" value="Multidrug efflux transporter AcrB transmembrane domain"/>
    <property type="match status" value="2"/>
</dbReference>
<accession>A0A1H4Q742</accession>
<organism evidence="8 9">
    <name type="scientific">Pseudomonas taetrolens</name>
    <dbReference type="NCBI Taxonomy" id="47884"/>
    <lineage>
        <taxon>Bacteria</taxon>
        <taxon>Pseudomonadati</taxon>
        <taxon>Pseudomonadota</taxon>
        <taxon>Gammaproteobacteria</taxon>
        <taxon>Pseudomonadales</taxon>
        <taxon>Pseudomonadaceae</taxon>
        <taxon>Pseudomonas</taxon>
    </lineage>
</organism>
<feature type="domain" description="SSD" evidence="7">
    <location>
        <begin position="261"/>
        <end position="388"/>
    </location>
</feature>
<dbReference type="InterPro" id="IPR004869">
    <property type="entry name" value="MMPL_dom"/>
</dbReference>
<name>A0A1H4Q742_PSETA</name>
<keyword evidence="9" id="KW-1185">Reference proteome</keyword>
<feature type="transmembrane region" description="Helical" evidence="6">
    <location>
        <begin position="363"/>
        <end position="389"/>
    </location>
</feature>
<dbReference type="PANTHER" id="PTHR33406:SF10">
    <property type="entry name" value="SSD DOMAIN-CONTAINING PROTEIN"/>
    <property type="match status" value="1"/>
</dbReference>
<dbReference type="PROSITE" id="PS50156">
    <property type="entry name" value="SSD"/>
    <property type="match status" value="1"/>
</dbReference>
<comment type="caution">
    <text evidence="8">The sequence shown here is derived from an EMBL/GenBank/DDBJ whole genome shotgun (WGS) entry which is preliminary data.</text>
</comment>
<keyword evidence="4 6" id="KW-1133">Transmembrane helix</keyword>
<sequence>MTASALHLTPMQRFVNRCAEQLMARRKLLLGLFLLISLGLGYSATHVRLDPGFNKQIPVRHAYMLNFLEFSRVFTGANRLLVSVHWKGEGDIYNPEFLQTLQQVTDDVFFISGVSRPSVTSLFTPNVRYIEITEDGYVGDLVVPPQYAATPEDLQQVRSNAARSGQIGSLLANDLKSAMVRADLQDVDPKTGQPVSYVQIAQRLEEIRRQYSSADIEINIVGFAKLVGDVVEGLNTVMGFFAIAFVITGVLLWLYSRSLRLTLVALFVALLPVIWLLGLLPLLGLGIDPMSILVPFLIFSIGVSHAVQMTNAWKQEVLAGSDSVNAAKAAFSKIFIPGALALLMNALGFGVIMLIDIPIVHELGVTACIGVMLMIITNKIMLPLIIAHLPLEPRLLSEPVPLAHQRHPLWWRLSALATPGPALWVFALSLLLLALGAIKARELATGDIGAGAPELRADSRYNQDNQQIISTYSIGLDVLSVFLTIADRSEACLDPAVMRAVETFDFKMREVPGVQSVQSVAGMSKQVISGNNEGNPRWAAIPGSAQGLQQGAYAYSPDSGLVTDGCQKMQILVFLTDHEGATVAHVLSEAKRVIAGINVPGVDFRLAGGNIGVMAASNEAVKQAEVVMLAALFFSVALFCLLTFRSLRAVLCILVPLAIVAVLCNALMAMLGIGLKVATLPVMALGVGVGVDYGIYLYERIEHEMAEGQNLREAFYRAMCQRGTAAVFTAVTMSLGVCTWVFAPLKFQADMGVLLAFMFMVNVLGAIFLLPALAAWFNLGKPLVADRSPVAAAEDCIRPRSASQSLDTTVQAD</sequence>
<dbReference type="PANTHER" id="PTHR33406">
    <property type="entry name" value="MEMBRANE PROTEIN MJ1562-RELATED"/>
    <property type="match status" value="1"/>
</dbReference>
<gene>
    <name evidence="8" type="ORF">SAMN04490203_1901</name>
</gene>
<protein>
    <recommendedName>
        <fullName evidence="7">SSD domain-containing protein</fullName>
    </recommendedName>
</protein>
<feature type="transmembrane region" description="Helical" evidence="6">
    <location>
        <begin position="719"/>
        <end position="742"/>
    </location>
</feature>